<dbReference type="AlphaFoldDB" id="A0AAQ3M1U0"/>
<dbReference type="GO" id="GO:0005737">
    <property type="term" value="C:cytoplasm"/>
    <property type="evidence" value="ECO:0007669"/>
    <property type="project" value="TreeGrafter"/>
</dbReference>
<dbReference type="PANTHER" id="PTHR28307:SF2">
    <property type="entry name" value="PROTEIN PAL1"/>
    <property type="match status" value="1"/>
</dbReference>
<sequence length="508" mass="55977">MAVTMAASDRQPSPNGIPIQFSSNNPFRNRTSPPTSLPSNDLSNPSTSPFADNAPPRFNMSNNPFLDSSEVKPSTALTNGNNAGAFADELFKDLTLQDKPAPPGAPRTQRPPPRGMPVRPPGFSDKPRGPRPGGEPRPRRLSESSVAERRDRRDREQRDRPPRTESEERHRRERRKEREERHRREKEKAKKEGRPYKKPQGLDIIDKLDVTGIYGQGLFHHDGPFDACNPHRNARKNHRAPMQAFPEGSANMALGGSGPANARLDLDRFHGRGEEGFSEYANAAKRQTQVINPTDRIEQVHGDETYGLGTSTFLEGAPASRKALQRRESEDIAYAEQGIGGTGNGLTRKKSLAQRLRGMSNGRRNGSTSEVMRSPHARYNTDNGESPGRPLIQSAGGVNRAKFSKENEINVFDEDYDTAFDKKTTQIKIAEQDYPSGRPRTPSSPNQSGAYTLSRSITADSASLPRPATSSGGNGSLAPPGEKSSGGFLNRMRSIKGSRRTRPERRDS</sequence>
<feature type="compositionally biased region" description="Polar residues" evidence="1">
    <location>
        <begin position="441"/>
        <end position="461"/>
    </location>
</feature>
<evidence type="ECO:0000313" key="3">
    <source>
        <dbReference type="Proteomes" id="UP001303373"/>
    </source>
</evidence>
<dbReference type="PANTHER" id="PTHR28307">
    <property type="entry name" value="PROTEIN PAL1"/>
    <property type="match status" value="1"/>
</dbReference>
<feature type="region of interest" description="Disordered" evidence="1">
    <location>
        <begin position="1"/>
        <end position="200"/>
    </location>
</feature>
<protein>
    <submittedName>
        <fullName evidence="2">Protein pal1</fullName>
    </submittedName>
</protein>
<feature type="compositionally biased region" description="Basic residues" evidence="1">
    <location>
        <begin position="493"/>
        <end position="508"/>
    </location>
</feature>
<dbReference type="Pfam" id="PF08316">
    <property type="entry name" value="Pal1"/>
    <property type="match status" value="1"/>
</dbReference>
<feature type="compositionally biased region" description="Polar residues" evidence="1">
    <location>
        <begin position="10"/>
        <end position="50"/>
    </location>
</feature>
<organism evidence="2 3">
    <name type="scientific">Acrodontium crateriforme</name>
    <dbReference type="NCBI Taxonomy" id="150365"/>
    <lineage>
        <taxon>Eukaryota</taxon>
        <taxon>Fungi</taxon>
        <taxon>Dikarya</taxon>
        <taxon>Ascomycota</taxon>
        <taxon>Pezizomycotina</taxon>
        <taxon>Dothideomycetes</taxon>
        <taxon>Dothideomycetidae</taxon>
        <taxon>Mycosphaerellales</taxon>
        <taxon>Teratosphaeriaceae</taxon>
        <taxon>Acrodontium</taxon>
    </lineage>
</organism>
<name>A0AAQ3M1U0_9PEZI</name>
<dbReference type="EMBL" id="CP138581">
    <property type="protein sequence ID" value="WPG98507.1"/>
    <property type="molecule type" value="Genomic_DNA"/>
</dbReference>
<gene>
    <name evidence="2" type="ORF">R9X50_00129800</name>
</gene>
<dbReference type="Proteomes" id="UP001303373">
    <property type="component" value="Chromosome 2"/>
</dbReference>
<dbReference type="InterPro" id="IPR013226">
    <property type="entry name" value="Pal1"/>
</dbReference>
<feature type="compositionally biased region" description="Polar residues" evidence="1">
    <location>
        <begin position="59"/>
        <end position="82"/>
    </location>
</feature>
<reference evidence="2 3" key="1">
    <citation type="submission" date="2023-11" db="EMBL/GenBank/DDBJ databases">
        <title>An acidophilic fungus is an integral part of prey digestion in a carnivorous sundew plant.</title>
        <authorList>
            <person name="Tsai I.J."/>
        </authorList>
    </citation>
    <scope>NUCLEOTIDE SEQUENCE [LARGE SCALE GENOMIC DNA]</scope>
    <source>
        <strain evidence="2">169a</strain>
    </source>
</reference>
<feature type="region of interest" description="Disordered" evidence="1">
    <location>
        <begin position="431"/>
        <end position="508"/>
    </location>
</feature>
<feature type="region of interest" description="Disordered" evidence="1">
    <location>
        <begin position="356"/>
        <end position="393"/>
    </location>
</feature>
<feature type="compositionally biased region" description="Pro residues" evidence="1">
    <location>
        <begin position="100"/>
        <end position="120"/>
    </location>
</feature>
<accession>A0AAQ3M1U0</accession>
<feature type="compositionally biased region" description="Basic and acidic residues" evidence="1">
    <location>
        <begin position="134"/>
        <end position="195"/>
    </location>
</feature>
<feature type="compositionally biased region" description="Polar residues" evidence="1">
    <location>
        <begin position="362"/>
        <end position="371"/>
    </location>
</feature>
<evidence type="ECO:0000256" key="1">
    <source>
        <dbReference type="SAM" id="MobiDB-lite"/>
    </source>
</evidence>
<evidence type="ECO:0000313" key="2">
    <source>
        <dbReference type="EMBL" id="WPG98507.1"/>
    </source>
</evidence>
<keyword evidence="3" id="KW-1185">Reference proteome</keyword>
<proteinExistence type="predicted"/>